<dbReference type="Gene3D" id="3.40.50.1000">
    <property type="entry name" value="HAD superfamily/HAD-like"/>
    <property type="match status" value="1"/>
</dbReference>
<evidence type="ECO:0000256" key="2">
    <source>
        <dbReference type="ARBA" id="ARBA00023315"/>
    </source>
</evidence>
<dbReference type="PANTHER" id="PTHR10434">
    <property type="entry name" value="1-ACYL-SN-GLYCEROL-3-PHOSPHATE ACYLTRANSFERASE"/>
    <property type="match status" value="1"/>
</dbReference>
<dbReference type="EMBL" id="CAFBMK010000317">
    <property type="protein sequence ID" value="CAB4948648.1"/>
    <property type="molecule type" value="Genomic_DNA"/>
</dbReference>
<dbReference type="GO" id="GO:0006654">
    <property type="term" value="P:phosphatidic acid biosynthetic process"/>
    <property type="evidence" value="ECO:0007669"/>
    <property type="project" value="TreeGrafter"/>
</dbReference>
<dbReference type="GO" id="GO:0003841">
    <property type="term" value="F:1-acylglycerol-3-phosphate O-acyltransferase activity"/>
    <property type="evidence" value="ECO:0007669"/>
    <property type="project" value="TreeGrafter"/>
</dbReference>
<evidence type="ECO:0000259" key="3">
    <source>
        <dbReference type="SMART" id="SM00563"/>
    </source>
</evidence>
<dbReference type="AlphaFoldDB" id="A0A6J7JXY7"/>
<protein>
    <submittedName>
        <fullName evidence="4">Unannotated protein</fullName>
    </submittedName>
</protein>
<dbReference type="Pfam" id="PF12710">
    <property type="entry name" value="HAD"/>
    <property type="match status" value="1"/>
</dbReference>
<gene>
    <name evidence="4" type="ORF">UFOPK3564_03370</name>
</gene>
<evidence type="ECO:0000313" key="4">
    <source>
        <dbReference type="EMBL" id="CAB4948648.1"/>
    </source>
</evidence>
<dbReference type="Gene3D" id="1.20.1440.100">
    <property type="entry name" value="SG protein - dephosphorylation function"/>
    <property type="match status" value="1"/>
</dbReference>
<evidence type="ECO:0000256" key="1">
    <source>
        <dbReference type="ARBA" id="ARBA00022679"/>
    </source>
</evidence>
<dbReference type="Pfam" id="PF01553">
    <property type="entry name" value="Acyltransferase"/>
    <property type="match status" value="1"/>
</dbReference>
<name>A0A6J7JXY7_9ZZZZ</name>
<dbReference type="InterPro" id="IPR006385">
    <property type="entry name" value="HAD_hydro_SerB1"/>
</dbReference>
<dbReference type="InterPro" id="IPR036412">
    <property type="entry name" value="HAD-like_sf"/>
</dbReference>
<sequence>MTTVADLVARVEAAPEGPQVLAVFDYDGTLIDGFSAADFYLDRLKRRQMGPGELAHLVSVAKNGLEDAEAFGAFLDTSLAHWAGLPEEDLHATGESLFKGGTAARLRRETFAILEAHRRRGHTLVLASSALPFQTAPIATALEFDHVLCTVAEVGPDGLLTGRVQGTPAWGEEKANRIAALCAELGADIGDTFGYSNGGEDVPMLRACGTSAAIAPDDTLVREATRHGWPILRCADPTPRVTVKDAVRTAAFYGTFAGAMGAAGGIGLARRSRRSFLDVAFGVGPDVSLAAAGVDVRVLRGQEHLWEHRPCVFLFNHSSKVDTIVVAKLLRRDFTGVAKAEARNVPMFGQLFRLAGVAMIDRNDRDAAQAKMEPLVQRIQDGTSVVISPEGTRTPTPRLAPFKKGPFHIAMQAGVPIVPILLRGVDQVQWRSAQVVRPGTVEAVVLPPVDTSAWTAGTVGAHRDEVRALMVDGLDHWPSPTHHLTKGTPS</sequence>
<dbReference type="NCBIfam" id="TIGR01488">
    <property type="entry name" value="HAD-SF-IB"/>
    <property type="match status" value="1"/>
</dbReference>
<proteinExistence type="predicted"/>
<dbReference type="CDD" id="cd07989">
    <property type="entry name" value="LPLAT_AGPAT-like"/>
    <property type="match status" value="1"/>
</dbReference>
<dbReference type="InterPro" id="IPR002123">
    <property type="entry name" value="Plipid/glycerol_acylTrfase"/>
</dbReference>
<dbReference type="SUPFAM" id="SSF69593">
    <property type="entry name" value="Glycerol-3-phosphate (1)-acyltransferase"/>
    <property type="match status" value="1"/>
</dbReference>
<dbReference type="NCBIfam" id="TIGR01490">
    <property type="entry name" value="HAD-SF-IB-hyp1"/>
    <property type="match status" value="1"/>
</dbReference>
<dbReference type="PANTHER" id="PTHR10434:SF66">
    <property type="entry name" value="PHOSPHOLIPID_GLYCEROL ACYLTRANSFERASE DOMAIN-CONTAINING PROTEIN"/>
    <property type="match status" value="1"/>
</dbReference>
<dbReference type="InterPro" id="IPR023214">
    <property type="entry name" value="HAD_sf"/>
</dbReference>
<feature type="domain" description="Phospholipid/glycerol acyltransferase" evidence="3">
    <location>
        <begin position="311"/>
        <end position="425"/>
    </location>
</feature>
<reference evidence="4" key="1">
    <citation type="submission" date="2020-05" db="EMBL/GenBank/DDBJ databases">
        <authorList>
            <person name="Chiriac C."/>
            <person name="Salcher M."/>
            <person name="Ghai R."/>
            <person name="Kavagutti S V."/>
        </authorList>
    </citation>
    <scope>NUCLEOTIDE SEQUENCE</scope>
</reference>
<keyword evidence="2" id="KW-0012">Acyltransferase</keyword>
<organism evidence="4">
    <name type="scientific">freshwater metagenome</name>
    <dbReference type="NCBI Taxonomy" id="449393"/>
    <lineage>
        <taxon>unclassified sequences</taxon>
        <taxon>metagenomes</taxon>
        <taxon>ecological metagenomes</taxon>
    </lineage>
</organism>
<dbReference type="SMART" id="SM00563">
    <property type="entry name" value="PlsC"/>
    <property type="match status" value="1"/>
</dbReference>
<keyword evidence="1" id="KW-0808">Transferase</keyword>
<accession>A0A6J7JXY7</accession>
<dbReference type="SUPFAM" id="SSF56784">
    <property type="entry name" value="HAD-like"/>
    <property type="match status" value="1"/>
</dbReference>